<dbReference type="Gene3D" id="1.10.8.430">
    <property type="entry name" value="Helical domain of apoptotic protease-activating factors"/>
    <property type="match status" value="1"/>
</dbReference>
<dbReference type="Gene3D" id="1.10.10.10">
    <property type="entry name" value="Winged helix-like DNA-binding domain superfamily/Winged helix DNA-binding domain"/>
    <property type="match status" value="1"/>
</dbReference>
<dbReference type="InterPro" id="IPR027417">
    <property type="entry name" value="P-loop_NTPase"/>
</dbReference>
<feature type="compositionally biased region" description="Low complexity" evidence="4">
    <location>
        <begin position="1157"/>
        <end position="1167"/>
    </location>
</feature>
<gene>
    <name evidence="7" type="ORF">NCGR_LOCUS30754</name>
</gene>
<evidence type="ECO:0000259" key="5">
    <source>
        <dbReference type="Pfam" id="PF00931"/>
    </source>
</evidence>
<dbReference type="EMBL" id="CAJGYO010000007">
    <property type="protein sequence ID" value="CAD6246501.1"/>
    <property type="molecule type" value="Genomic_DNA"/>
</dbReference>
<dbReference type="SMART" id="SM00369">
    <property type="entry name" value="LRR_TYP"/>
    <property type="match status" value="4"/>
</dbReference>
<evidence type="ECO:0000313" key="8">
    <source>
        <dbReference type="Proteomes" id="UP000604825"/>
    </source>
</evidence>
<comment type="caution">
    <text evidence="7">The sequence shown here is derived from an EMBL/GenBank/DDBJ whole genome shotgun (WGS) entry which is preliminary data.</text>
</comment>
<sequence>MAVSVSALGAHVIRALDDMLLRGPLRKAGAELRADAKKLRGELERELLYSQDAENQVLEDDRARRWLAELRQVLYRADDRLLQAYGGADAQDQRTSMSLPLPLPIVRRFTTDRYIKQEVRNLLKDVGSVSKNRPPTLSSRKMGDDQHDRSCDGQELMRHDNLVDTEKIEMRILPLVDKLTEHHEPSRQFVIFAIYGLGGVGKTTIARNIFDDQRTQSAFSTRVWVSISKGSSVAQILQATCAAPAIGVLKVPKTKNKLQMLLADKIGGRRIFLVFNIYNGVPSKQGIGNAEIFGNLIEVLKFFHAAAEGSRVLITTSDENVGNEIKSAQIQKGAEGYGLQTDRIWQLTVEDSWMLLLRAACLEQAKVTPELKKIGIGILQKCNCLPLAIEAVGGVLRRKGHRQKEWEGICDSRAFSLKDPTTGTEGGVRSSIYLSYQYAPPHLKQCFLYLSLFPVDFEIEQHLVTQLWISEGLIDIGTRHGHSLEETANEQNSVSQEESNKHNNSEETAQERGQSITSSEIVVVDDENNVSSEHARENTTSSQGIVEDHNHQPPKGSPCVSSSGHSSKTSLDNKQSHCSVQEMADSYFKELAERGLVQRENKTKRYKMHEQVRKIAESLTENEVCAGDPKYVATLPASLYRLSFLNKGLTTIPEDVGRLKSLRTLLLSGNPLGETDMETICKNLELLRVLDLSDTEIQSVPKTLENLVYLRHLNLSRTKIRALPESIGRLRRLRFLGLRECEHLTSLPKSIQKLLKLEYLDFRDSGITKSTRLHNLRHLALLHGFVVDSMSSNGLPLEDLQNMSNLSDLQIDIRKIVDRNIASYGNGMLKLKEKDNLRNLEIRCCTLKSETLSAGELERSKTMFTQLHPHQCLVSLKIDGYHGTVYPEWLCFSELPNLQHLSLENSKFCERLPPICHLQKLKFLRIANLSKLQTIDMQPTSEMPSFPNVEELEIEGMEDLEYWSDFRAGDLLHLRKLALIRCPKLKRLPGGLEHCKTMSKMELIHAGLVQVLEKIPVQELLVEAMPSLREVSNLPLMKVFTVISCPNLETVSGVNSLQHIHMEDEQLEQLPKWLGQHFSRIETLHIEGKEELLARCERNKEDWYIIREIPRVYAYLPKRLPYFSYARGNDFFFKYKTQRTDARKDHLPSQEAGVQRTGSTSSSSSTGNDDSPWGPAAPVDETSRKFLSLGPPPADETYKKMLSAVSLFAAIVLSMTMNLTDSHHNLLEDISLFCFYVSPVATKIPDIVSVLSSVAKAVCTSSVT</sequence>
<dbReference type="InterPro" id="IPR003591">
    <property type="entry name" value="Leu-rich_rpt_typical-subtyp"/>
</dbReference>
<feature type="compositionally biased region" description="Polar residues" evidence="4">
    <location>
        <begin position="130"/>
        <end position="139"/>
    </location>
</feature>
<name>A0A811PGI3_9POAL</name>
<dbReference type="Gene3D" id="3.80.10.10">
    <property type="entry name" value="Ribonuclease Inhibitor"/>
    <property type="match status" value="2"/>
</dbReference>
<evidence type="ECO:0000256" key="3">
    <source>
        <dbReference type="ARBA" id="ARBA00022821"/>
    </source>
</evidence>
<dbReference type="Pfam" id="PF23598">
    <property type="entry name" value="LRR_14"/>
    <property type="match status" value="1"/>
</dbReference>
<feature type="domain" description="Disease resistance R13L4/SHOC-2-like LRR" evidence="6">
    <location>
        <begin position="681"/>
        <end position="976"/>
    </location>
</feature>
<dbReference type="InterPro" id="IPR042197">
    <property type="entry name" value="Apaf_helical"/>
</dbReference>
<keyword evidence="2" id="KW-0677">Repeat</keyword>
<dbReference type="PANTHER" id="PTHR36766">
    <property type="entry name" value="PLANT BROAD-SPECTRUM MILDEW RESISTANCE PROTEIN RPW8"/>
    <property type="match status" value="1"/>
</dbReference>
<dbReference type="InterPro" id="IPR032675">
    <property type="entry name" value="LRR_dom_sf"/>
</dbReference>
<protein>
    <submittedName>
        <fullName evidence="7">Uncharacterized protein</fullName>
    </submittedName>
</protein>
<feature type="region of interest" description="Disordered" evidence="4">
    <location>
        <begin position="486"/>
        <end position="578"/>
    </location>
</feature>
<dbReference type="Gene3D" id="3.40.50.300">
    <property type="entry name" value="P-loop containing nucleotide triphosphate hydrolases"/>
    <property type="match status" value="1"/>
</dbReference>
<feature type="domain" description="NB-ARC" evidence="5">
    <location>
        <begin position="175"/>
        <end position="349"/>
    </location>
</feature>
<keyword evidence="8" id="KW-1185">Reference proteome</keyword>
<feature type="region of interest" description="Disordered" evidence="4">
    <location>
        <begin position="1142"/>
        <end position="1175"/>
    </location>
</feature>
<feature type="compositionally biased region" description="Low complexity" evidence="4">
    <location>
        <begin position="557"/>
        <end position="567"/>
    </location>
</feature>
<reference evidence="7" key="1">
    <citation type="submission" date="2020-10" db="EMBL/GenBank/DDBJ databases">
        <authorList>
            <person name="Han B."/>
            <person name="Lu T."/>
            <person name="Zhao Q."/>
            <person name="Huang X."/>
            <person name="Zhao Y."/>
        </authorList>
    </citation>
    <scope>NUCLEOTIDE SEQUENCE</scope>
</reference>
<feature type="region of interest" description="Disordered" evidence="4">
    <location>
        <begin position="130"/>
        <end position="152"/>
    </location>
</feature>
<dbReference type="SUPFAM" id="SSF52058">
    <property type="entry name" value="L domain-like"/>
    <property type="match status" value="1"/>
</dbReference>
<evidence type="ECO:0000259" key="6">
    <source>
        <dbReference type="Pfam" id="PF23598"/>
    </source>
</evidence>
<feature type="compositionally biased region" description="Basic and acidic residues" evidence="4">
    <location>
        <begin position="141"/>
        <end position="152"/>
    </location>
</feature>
<evidence type="ECO:0000256" key="4">
    <source>
        <dbReference type="SAM" id="MobiDB-lite"/>
    </source>
</evidence>
<dbReference type="InterPro" id="IPR036388">
    <property type="entry name" value="WH-like_DNA-bd_sf"/>
</dbReference>
<evidence type="ECO:0000256" key="1">
    <source>
        <dbReference type="ARBA" id="ARBA00022614"/>
    </source>
</evidence>
<feature type="compositionally biased region" description="Polar residues" evidence="4">
    <location>
        <begin position="511"/>
        <end position="520"/>
    </location>
</feature>
<dbReference type="InterPro" id="IPR055414">
    <property type="entry name" value="LRR_R13L4/SHOC2-like"/>
</dbReference>
<dbReference type="PRINTS" id="PR00364">
    <property type="entry name" value="DISEASERSIST"/>
</dbReference>
<dbReference type="Pfam" id="PF00931">
    <property type="entry name" value="NB-ARC"/>
    <property type="match status" value="1"/>
</dbReference>
<dbReference type="InterPro" id="IPR002182">
    <property type="entry name" value="NB-ARC"/>
</dbReference>
<dbReference type="GO" id="GO:0006952">
    <property type="term" value="P:defense response"/>
    <property type="evidence" value="ECO:0007669"/>
    <property type="project" value="UniProtKB-KW"/>
</dbReference>
<dbReference type="GO" id="GO:0043531">
    <property type="term" value="F:ADP binding"/>
    <property type="evidence" value="ECO:0007669"/>
    <property type="project" value="InterPro"/>
</dbReference>
<dbReference type="AlphaFoldDB" id="A0A811PGI3"/>
<evidence type="ECO:0000313" key="7">
    <source>
        <dbReference type="EMBL" id="CAD6246501.1"/>
    </source>
</evidence>
<organism evidence="7 8">
    <name type="scientific">Miscanthus lutarioriparius</name>
    <dbReference type="NCBI Taxonomy" id="422564"/>
    <lineage>
        <taxon>Eukaryota</taxon>
        <taxon>Viridiplantae</taxon>
        <taxon>Streptophyta</taxon>
        <taxon>Embryophyta</taxon>
        <taxon>Tracheophyta</taxon>
        <taxon>Spermatophyta</taxon>
        <taxon>Magnoliopsida</taxon>
        <taxon>Liliopsida</taxon>
        <taxon>Poales</taxon>
        <taxon>Poaceae</taxon>
        <taxon>PACMAD clade</taxon>
        <taxon>Panicoideae</taxon>
        <taxon>Andropogonodae</taxon>
        <taxon>Andropogoneae</taxon>
        <taxon>Saccharinae</taxon>
        <taxon>Miscanthus</taxon>
    </lineage>
</organism>
<keyword evidence="1" id="KW-0433">Leucine-rich repeat</keyword>
<dbReference type="PANTHER" id="PTHR36766:SF70">
    <property type="entry name" value="DISEASE RESISTANCE PROTEIN RGA4"/>
    <property type="match status" value="1"/>
</dbReference>
<keyword evidence="3" id="KW-0611">Plant defense</keyword>
<proteinExistence type="predicted"/>
<accession>A0A811PGI3</accession>
<dbReference type="OrthoDB" id="1658288at2759"/>
<dbReference type="SUPFAM" id="SSF52540">
    <property type="entry name" value="P-loop containing nucleoside triphosphate hydrolases"/>
    <property type="match status" value="1"/>
</dbReference>
<dbReference type="Proteomes" id="UP000604825">
    <property type="component" value="Unassembled WGS sequence"/>
</dbReference>
<evidence type="ECO:0000256" key="2">
    <source>
        <dbReference type="ARBA" id="ARBA00022737"/>
    </source>
</evidence>
<feature type="compositionally biased region" description="Polar residues" evidence="4">
    <location>
        <begin position="568"/>
        <end position="578"/>
    </location>
</feature>